<dbReference type="HOGENOM" id="CLU_046577_2_0_1"/>
<comment type="caution">
    <text evidence="1">The sequence shown here is derived from an EMBL/GenBank/DDBJ whole genome shotgun (WGS) entry which is preliminary data.</text>
</comment>
<dbReference type="OrthoDB" id="5365129at2759"/>
<accession>A0A0A2WFA9</accession>
<dbReference type="EMBL" id="ANFO01000171">
    <property type="protein sequence ID" value="KGQ11824.1"/>
    <property type="molecule type" value="Genomic_DNA"/>
</dbReference>
<gene>
    <name evidence="1" type="ORF">BBAD15_g2434</name>
</gene>
<evidence type="ECO:0000313" key="2">
    <source>
        <dbReference type="Proteomes" id="UP000030106"/>
    </source>
</evidence>
<sequence>MPDPLDALGAIGSVLGIISFIRTNVPDRPKVGAAVRVKLGLGEKGNTHAIEGDIGGIYAWDTNHEYRGKSDGAYIKAGDIHDFKVAQDTGGARAEYIGVSAGKDAVCIAWITVHMHDSTEGGAWTGDIGYNCDQKWYPQSEKAGSLPDGGGDYIPHCTWLDEDHTDDVASAALKFKTTAYAEKVKDTLKNAQACQYTLWGPDNGPINAKPGRRALKPRQAWMEDRLVLSNITQHSTKELCSSASSWGPDFVGPDGFFCDMGIKMLAPLCSLQAVEGCVDIGDDGRTLTKRKSIAKRVVNAHHKSYDIAHVAAVLEERAA</sequence>
<reference evidence="1 2" key="1">
    <citation type="submission" date="2012-10" db="EMBL/GenBank/DDBJ databases">
        <title>Genome sequencing and analysis of entomopathogenic fungi Beauveria bassiana D1-5.</title>
        <authorList>
            <person name="Li Q."/>
            <person name="Wang L."/>
            <person name="Zhang Z."/>
            <person name="Wang Q."/>
            <person name="Ren J."/>
            <person name="Wang M."/>
            <person name="Xu W."/>
            <person name="Wang J."/>
            <person name="Lu Y."/>
            <person name="Du Q."/>
            <person name="Sun Z."/>
        </authorList>
    </citation>
    <scope>NUCLEOTIDE SEQUENCE [LARGE SCALE GENOMIC DNA]</scope>
    <source>
        <strain evidence="1 2">D1-5</strain>
    </source>
</reference>
<evidence type="ECO:0000313" key="1">
    <source>
        <dbReference type="EMBL" id="KGQ11824.1"/>
    </source>
</evidence>
<dbReference type="Proteomes" id="UP000030106">
    <property type="component" value="Unassembled WGS sequence"/>
</dbReference>
<dbReference type="STRING" id="1245745.A0A0A2WFA9"/>
<organism evidence="1 2">
    <name type="scientific">Beauveria bassiana D1-5</name>
    <dbReference type="NCBI Taxonomy" id="1245745"/>
    <lineage>
        <taxon>Eukaryota</taxon>
        <taxon>Fungi</taxon>
        <taxon>Dikarya</taxon>
        <taxon>Ascomycota</taxon>
        <taxon>Pezizomycotina</taxon>
        <taxon>Sordariomycetes</taxon>
        <taxon>Hypocreomycetidae</taxon>
        <taxon>Hypocreales</taxon>
        <taxon>Cordycipitaceae</taxon>
        <taxon>Beauveria</taxon>
    </lineage>
</organism>
<proteinExistence type="predicted"/>
<protein>
    <submittedName>
        <fullName evidence="1">Uncharacterized protein</fullName>
    </submittedName>
</protein>
<name>A0A0A2WFA9_BEABA</name>
<dbReference type="AlphaFoldDB" id="A0A0A2WFA9"/>